<comment type="cofactor">
    <cofactor evidence="4">
        <name>Mg(2+)</name>
        <dbReference type="ChEBI" id="CHEBI:18420"/>
    </cofactor>
</comment>
<dbReference type="InterPro" id="IPR020583">
    <property type="entry name" value="Inositol_monoP_metal-BS"/>
</dbReference>
<dbReference type="SUPFAM" id="SSF56655">
    <property type="entry name" value="Carbohydrate phosphatase"/>
    <property type="match status" value="1"/>
</dbReference>
<reference evidence="6" key="1">
    <citation type="submission" date="2017-08" db="EMBL/GenBank/DDBJ databases">
        <authorList>
            <person name="Varghese N."/>
            <person name="Submissions S."/>
        </authorList>
    </citation>
    <scope>NUCLEOTIDE SEQUENCE [LARGE SCALE GENOMIC DNA]</scope>
    <source>
        <strain evidence="6">USBA17B2</strain>
    </source>
</reference>
<dbReference type="Gene3D" id="3.40.190.80">
    <property type="match status" value="1"/>
</dbReference>
<dbReference type="Proteomes" id="UP000219688">
    <property type="component" value="Unassembled WGS sequence"/>
</dbReference>
<feature type="binding site" evidence="4">
    <location>
        <position position="93"/>
    </location>
    <ligand>
        <name>Mg(2+)</name>
        <dbReference type="ChEBI" id="CHEBI:18420"/>
        <label>2</label>
    </ligand>
</feature>
<dbReference type="GO" id="GO:0046872">
    <property type="term" value="F:metal ion binding"/>
    <property type="evidence" value="ECO:0007669"/>
    <property type="project" value="UniProtKB-KW"/>
</dbReference>
<protein>
    <submittedName>
        <fullName evidence="5">Fructose-1,6-bisphosphatase</fullName>
    </submittedName>
</protein>
<dbReference type="Pfam" id="PF00459">
    <property type="entry name" value="Inositol_P"/>
    <property type="match status" value="1"/>
</dbReference>
<dbReference type="AlphaFoldDB" id="A0A285VB86"/>
<evidence type="ECO:0000313" key="6">
    <source>
        <dbReference type="Proteomes" id="UP000219688"/>
    </source>
</evidence>
<dbReference type="InterPro" id="IPR000760">
    <property type="entry name" value="Inositol_monophosphatase-like"/>
</dbReference>
<keyword evidence="1 4" id="KW-0479">Metal-binding</keyword>
<feature type="binding site" evidence="4">
    <location>
        <position position="67"/>
    </location>
    <ligand>
        <name>Mg(2+)</name>
        <dbReference type="ChEBI" id="CHEBI:18420"/>
        <label>1</label>
        <note>catalytic</note>
    </ligand>
</feature>
<evidence type="ECO:0000256" key="1">
    <source>
        <dbReference type="ARBA" id="ARBA00022723"/>
    </source>
</evidence>
<gene>
    <name evidence="5" type="ORF">SAMN05421879_101140</name>
</gene>
<dbReference type="STRING" id="1122622.GCA_000421185_01556"/>
<dbReference type="CDD" id="cd01637">
    <property type="entry name" value="IMPase_like"/>
    <property type="match status" value="1"/>
</dbReference>
<dbReference type="PANTHER" id="PTHR20854:SF4">
    <property type="entry name" value="INOSITOL-1-MONOPHOSPHATASE-RELATED"/>
    <property type="match status" value="1"/>
</dbReference>
<dbReference type="Gene3D" id="3.30.540.10">
    <property type="entry name" value="Fructose-1,6-Bisphosphatase, subunit A, domain 1"/>
    <property type="match status" value="1"/>
</dbReference>
<dbReference type="EMBL" id="OBQK01000001">
    <property type="protein sequence ID" value="SOC51320.1"/>
    <property type="molecule type" value="Genomic_DNA"/>
</dbReference>
<name>A0A285VB86_9MICO</name>
<dbReference type="GO" id="GO:0006020">
    <property type="term" value="P:inositol metabolic process"/>
    <property type="evidence" value="ECO:0007669"/>
    <property type="project" value="TreeGrafter"/>
</dbReference>
<sequence>MDTDAVLTLLQETAETVINPRFRALAEGDISSKTHPGDLVTVADREAEVLIARALRAAYPQAMVLGEEEYAGDARLLDAFRAADHAFTVDPVDGTRNFVHGSPDHAVMAAEVVAGQTVRAWIWQPQHEVAYVAERGSGLWRDGVQVRRAAAPEAPEDLDVRTSTRRSVGTMLGPVGPVGLTWVSCGIDYPQLATGGCDGLVYGGTMPWDHVPGALMIEEVGGVVGTTDGEVYGPRSRPRGIVAAADERVYRLLVEHLGEMRA</sequence>
<keyword evidence="3 4" id="KW-0460">Magnesium</keyword>
<proteinExistence type="predicted"/>
<dbReference type="PROSITE" id="PS00629">
    <property type="entry name" value="IMP_1"/>
    <property type="match status" value="1"/>
</dbReference>
<feature type="binding site" evidence="4">
    <location>
        <position position="90"/>
    </location>
    <ligand>
        <name>Mg(2+)</name>
        <dbReference type="ChEBI" id="CHEBI:18420"/>
        <label>2</label>
    </ligand>
</feature>
<dbReference type="PRINTS" id="PR00377">
    <property type="entry name" value="IMPHPHTASES"/>
</dbReference>
<keyword evidence="6" id="KW-1185">Reference proteome</keyword>
<evidence type="ECO:0000256" key="3">
    <source>
        <dbReference type="ARBA" id="ARBA00022842"/>
    </source>
</evidence>
<organism evidence="5 6">
    <name type="scientific">Ornithinimicrobium cerasi</name>
    <dbReference type="NCBI Taxonomy" id="2248773"/>
    <lineage>
        <taxon>Bacteria</taxon>
        <taxon>Bacillati</taxon>
        <taxon>Actinomycetota</taxon>
        <taxon>Actinomycetes</taxon>
        <taxon>Micrococcales</taxon>
        <taxon>Ornithinimicrobiaceae</taxon>
        <taxon>Ornithinimicrobium</taxon>
    </lineage>
</organism>
<evidence type="ECO:0000256" key="4">
    <source>
        <dbReference type="PIRSR" id="PIRSR600760-2"/>
    </source>
</evidence>
<evidence type="ECO:0000256" key="2">
    <source>
        <dbReference type="ARBA" id="ARBA00022801"/>
    </source>
</evidence>
<dbReference type="GO" id="GO:0007165">
    <property type="term" value="P:signal transduction"/>
    <property type="evidence" value="ECO:0007669"/>
    <property type="project" value="TreeGrafter"/>
</dbReference>
<feature type="binding site" evidence="4">
    <location>
        <position position="209"/>
    </location>
    <ligand>
        <name>Mg(2+)</name>
        <dbReference type="ChEBI" id="CHEBI:18420"/>
        <label>1</label>
        <note>catalytic</note>
    </ligand>
</feature>
<dbReference type="GO" id="GO:0008934">
    <property type="term" value="F:inositol monophosphate 1-phosphatase activity"/>
    <property type="evidence" value="ECO:0007669"/>
    <property type="project" value="TreeGrafter"/>
</dbReference>
<accession>A0A285VB86</accession>
<keyword evidence="2" id="KW-0378">Hydrolase</keyword>
<dbReference type="PANTHER" id="PTHR20854">
    <property type="entry name" value="INOSITOL MONOPHOSPHATASE"/>
    <property type="match status" value="1"/>
</dbReference>
<evidence type="ECO:0000313" key="5">
    <source>
        <dbReference type="EMBL" id="SOC51320.1"/>
    </source>
</evidence>